<dbReference type="InParanoid" id="A0A7M7NA18"/>
<dbReference type="PANTHER" id="PTHR22997:SF6">
    <property type="entry name" value="PIH1 DOMAIN-CONTAINING PROTEIN 2"/>
    <property type="match status" value="1"/>
</dbReference>
<dbReference type="Proteomes" id="UP000007110">
    <property type="component" value="Unassembled WGS sequence"/>
</dbReference>
<dbReference type="RefSeq" id="XP_030833499.1">
    <property type="nucleotide sequence ID" value="XM_030977639.1"/>
</dbReference>
<comment type="similarity">
    <text evidence="1">Belongs to the PIH1 family.</text>
</comment>
<name>A0A7M7NA18_STRPU</name>
<dbReference type="PANTHER" id="PTHR22997">
    <property type="entry name" value="PIH1 DOMAIN-CONTAINING PROTEIN 1"/>
    <property type="match status" value="1"/>
</dbReference>
<accession>A0A7M7NA18</accession>
<dbReference type="CTD" id="120379"/>
<dbReference type="Pfam" id="PF18201">
    <property type="entry name" value="PIH1_CS"/>
    <property type="match status" value="1"/>
</dbReference>
<organism evidence="5 6">
    <name type="scientific">Strongylocentrotus purpuratus</name>
    <name type="common">Purple sea urchin</name>
    <dbReference type="NCBI Taxonomy" id="7668"/>
    <lineage>
        <taxon>Eukaryota</taxon>
        <taxon>Metazoa</taxon>
        <taxon>Echinodermata</taxon>
        <taxon>Eleutherozoa</taxon>
        <taxon>Echinozoa</taxon>
        <taxon>Echinoidea</taxon>
        <taxon>Euechinoidea</taxon>
        <taxon>Echinacea</taxon>
        <taxon>Camarodonta</taxon>
        <taxon>Echinidea</taxon>
        <taxon>Strongylocentrotidae</taxon>
        <taxon>Strongylocentrotus</taxon>
    </lineage>
</organism>
<dbReference type="GO" id="GO:0000492">
    <property type="term" value="P:box C/D snoRNP assembly"/>
    <property type="evidence" value="ECO:0000318"/>
    <property type="project" value="GO_Central"/>
</dbReference>
<dbReference type="EnsemblMetazoa" id="XM_030977640">
    <property type="protein sequence ID" value="XP_030833500"/>
    <property type="gene ID" value="LOC577981"/>
</dbReference>
<keyword evidence="6" id="KW-1185">Reference proteome</keyword>
<dbReference type="AlphaFoldDB" id="A0A7M7NA18"/>
<sequence>MDGGLGQGSDASKQASHVWAMLDEMASSDPAAYQRFIKKTMEEGKQNMELPKPFACIKTSIIKPTKSVLYINMCSWKKIPKPATDSDPIAVATGPLEQDKDASGEYSVARLAFNPYVLEESFKSGVDEDLLIQLGMDYVENQHKVKLSRTYKECQGLKFKGDVASLASAKRFFGKREKTEAEILEENLAGLSPDSLLGKIQELSNQDLDQSELEDRLQDLGVGSSKDPGGGRSQGKSGLIEEISSTKVELPVPQYSLDLQDGDEKGPRRLELRLELHGVQSVSECELDISEDEVNLFVEDRYDFYLPFPELISESEAKAKFYKKTSILFVSLPTQSQT</sequence>
<reference evidence="5" key="2">
    <citation type="submission" date="2021-01" db="UniProtKB">
        <authorList>
            <consortium name="EnsemblMetazoa"/>
        </authorList>
    </citation>
    <scope>IDENTIFICATION</scope>
</reference>
<reference evidence="6" key="1">
    <citation type="submission" date="2015-02" db="EMBL/GenBank/DDBJ databases">
        <title>Genome sequencing for Strongylocentrotus purpuratus.</title>
        <authorList>
            <person name="Murali S."/>
            <person name="Liu Y."/>
            <person name="Vee V."/>
            <person name="English A."/>
            <person name="Wang M."/>
            <person name="Skinner E."/>
            <person name="Han Y."/>
            <person name="Muzny D.M."/>
            <person name="Worley K.C."/>
            <person name="Gibbs R.A."/>
        </authorList>
    </citation>
    <scope>NUCLEOTIDE SEQUENCE</scope>
</reference>
<evidence type="ECO:0000313" key="5">
    <source>
        <dbReference type="EnsemblMetazoa" id="XP_030833499"/>
    </source>
</evidence>
<proteinExistence type="inferred from homology"/>
<dbReference type="GO" id="GO:1990904">
    <property type="term" value="C:ribonucleoprotein complex"/>
    <property type="evidence" value="ECO:0000318"/>
    <property type="project" value="GO_Central"/>
</dbReference>
<dbReference type="InterPro" id="IPR041442">
    <property type="entry name" value="PIH1D1/2/3_CS-like"/>
</dbReference>
<dbReference type="KEGG" id="spu:577981"/>
<dbReference type="GeneID" id="577981"/>
<dbReference type="FunCoup" id="A0A7M7NA18">
    <property type="interactions" value="326"/>
</dbReference>
<dbReference type="InterPro" id="IPR012981">
    <property type="entry name" value="PIH1_N"/>
</dbReference>
<evidence type="ECO:0000256" key="1">
    <source>
        <dbReference type="ARBA" id="ARBA00008511"/>
    </source>
</evidence>
<dbReference type="OrthoDB" id="545063at2759"/>
<evidence type="ECO:0000256" key="2">
    <source>
        <dbReference type="ARBA" id="ARBA00040541"/>
    </source>
</evidence>
<dbReference type="EnsemblMetazoa" id="XM_030977639">
    <property type="protein sequence ID" value="XP_030833499"/>
    <property type="gene ID" value="LOC577981"/>
</dbReference>
<evidence type="ECO:0000313" key="6">
    <source>
        <dbReference type="Proteomes" id="UP000007110"/>
    </source>
</evidence>
<dbReference type="Pfam" id="PF08190">
    <property type="entry name" value="PIH1"/>
    <property type="match status" value="1"/>
</dbReference>
<dbReference type="GO" id="GO:0005737">
    <property type="term" value="C:cytoplasm"/>
    <property type="evidence" value="ECO:0000318"/>
    <property type="project" value="GO_Central"/>
</dbReference>
<dbReference type="OMA" id="SCLCTEI"/>
<dbReference type="GO" id="GO:0006364">
    <property type="term" value="P:rRNA processing"/>
    <property type="evidence" value="ECO:0000318"/>
    <property type="project" value="GO_Central"/>
</dbReference>
<dbReference type="GO" id="GO:0097255">
    <property type="term" value="C:R2TP complex"/>
    <property type="evidence" value="ECO:0000318"/>
    <property type="project" value="GO_Central"/>
</dbReference>
<feature type="domain" description="PIH1D1/2/3 CS-like" evidence="4">
    <location>
        <begin position="253"/>
        <end position="333"/>
    </location>
</feature>
<evidence type="ECO:0000259" key="4">
    <source>
        <dbReference type="Pfam" id="PF18201"/>
    </source>
</evidence>
<evidence type="ECO:0000259" key="3">
    <source>
        <dbReference type="Pfam" id="PF08190"/>
    </source>
</evidence>
<dbReference type="RefSeq" id="XP_030833500.1">
    <property type="nucleotide sequence ID" value="XM_030977640.1"/>
</dbReference>
<dbReference type="InterPro" id="IPR050734">
    <property type="entry name" value="PIH1/Kintoun_subfamily"/>
</dbReference>
<feature type="domain" description="PIH1 N-terminal" evidence="3">
    <location>
        <begin position="41"/>
        <end position="164"/>
    </location>
</feature>
<protein>
    <recommendedName>
        <fullName evidence="2">PIH1 domain-containing protein 2</fullName>
    </recommendedName>
</protein>